<protein>
    <recommendedName>
        <fullName evidence="4">Leucine-rich repeat protein</fullName>
    </recommendedName>
</protein>
<dbReference type="VEuPathDB" id="TriTrypDB:BSAL_86990"/>
<dbReference type="EMBL" id="CYKH01001075">
    <property type="protein sequence ID" value="CUG82150.1"/>
    <property type="molecule type" value="Genomic_DNA"/>
</dbReference>
<feature type="compositionally biased region" description="Basic and acidic residues" evidence="1">
    <location>
        <begin position="62"/>
        <end position="75"/>
    </location>
</feature>
<feature type="compositionally biased region" description="Basic and acidic residues" evidence="1">
    <location>
        <begin position="153"/>
        <end position="162"/>
    </location>
</feature>
<evidence type="ECO:0000313" key="3">
    <source>
        <dbReference type="Proteomes" id="UP000051952"/>
    </source>
</evidence>
<accession>A0A0S4J8G9</accession>
<dbReference type="InterPro" id="IPR001611">
    <property type="entry name" value="Leu-rich_rpt"/>
</dbReference>
<dbReference type="SUPFAM" id="SSF52047">
    <property type="entry name" value="RNI-like"/>
    <property type="match status" value="1"/>
</dbReference>
<organism evidence="2 3">
    <name type="scientific">Bodo saltans</name>
    <name type="common">Flagellated protozoan</name>
    <dbReference type="NCBI Taxonomy" id="75058"/>
    <lineage>
        <taxon>Eukaryota</taxon>
        <taxon>Discoba</taxon>
        <taxon>Euglenozoa</taxon>
        <taxon>Kinetoplastea</taxon>
        <taxon>Metakinetoplastina</taxon>
        <taxon>Eubodonida</taxon>
        <taxon>Bodonidae</taxon>
        <taxon>Bodo</taxon>
    </lineage>
</organism>
<sequence>MDLLFAAASATFDGTPQPLTTGLSLMARYSQGSFSKPREEQQERPAEVQDDVISPPPSSNAKPHEVAESAVVEERCVEEDEPAIPIHNEPHADVQATSSPQVQEPPASSTAEVQQSQQLVSPERHNEQEQPKSGPEEPSTTITPDTVIGIRHPRNDQRRVFDSTKSTTEKQNGARGRCSDVYRQLCDVYEVHTNSRVMRILEQHEDNTQIPQNPFEDLTSLDLSLCMLRDKGMLPIVEMLRLCVNLKYLGLASNDISNNGIEYLAHAVVEGTVGSSFEVMDEDNAASSSYCVENRIEKAGTTMISTTNRFGLNIESLDMSDNLISLGGMRLIQLIAEKLPSLIDVKVGGARVDACEFSELETILEENRLYCG</sequence>
<reference evidence="3" key="1">
    <citation type="submission" date="2015-09" db="EMBL/GenBank/DDBJ databases">
        <authorList>
            <consortium name="Pathogen Informatics"/>
        </authorList>
    </citation>
    <scope>NUCLEOTIDE SEQUENCE [LARGE SCALE GENOMIC DNA]</scope>
    <source>
        <strain evidence="3">Lake Konstanz</strain>
    </source>
</reference>
<evidence type="ECO:0000256" key="1">
    <source>
        <dbReference type="SAM" id="MobiDB-lite"/>
    </source>
</evidence>
<dbReference type="InterPro" id="IPR032675">
    <property type="entry name" value="LRR_dom_sf"/>
</dbReference>
<dbReference type="Proteomes" id="UP000051952">
    <property type="component" value="Unassembled WGS sequence"/>
</dbReference>
<proteinExistence type="predicted"/>
<feature type="compositionally biased region" description="Polar residues" evidence="1">
    <location>
        <begin position="95"/>
        <end position="120"/>
    </location>
</feature>
<keyword evidence="3" id="KW-1185">Reference proteome</keyword>
<feature type="region of interest" description="Disordered" evidence="1">
    <location>
        <begin position="30"/>
        <end position="175"/>
    </location>
</feature>
<name>A0A0S4J8G9_BODSA</name>
<evidence type="ECO:0008006" key="4">
    <source>
        <dbReference type="Google" id="ProtNLM"/>
    </source>
</evidence>
<evidence type="ECO:0000313" key="2">
    <source>
        <dbReference type="EMBL" id="CUG82150.1"/>
    </source>
</evidence>
<feature type="compositionally biased region" description="Basic and acidic residues" evidence="1">
    <location>
        <begin position="36"/>
        <end position="47"/>
    </location>
</feature>
<dbReference type="OrthoDB" id="120976at2759"/>
<gene>
    <name evidence="2" type="ORF">BSAL_86990</name>
</gene>
<dbReference type="Gene3D" id="3.80.10.10">
    <property type="entry name" value="Ribonuclease Inhibitor"/>
    <property type="match status" value="1"/>
</dbReference>
<dbReference type="AlphaFoldDB" id="A0A0S4J8G9"/>
<dbReference type="Pfam" id="PF13516">
    <property type="entry name" value="LRR_6"/>
    <property type="match status" value="2"/>
</dbReference>